<evidence type="ECO:0000313" key="2">
    <source>
        <dbReference type="EMBL" id="KAA0193140.1"/>
    </source>
</evidence>
<evidence type="ECO:0000313" key="3">
    <source>
        <dbReference type="Proteomes" id="UP000728185"/>
    </source>
</evidence>
<dbReference type="Proteomes" id="UP000728185">
    <property type="component" value="Unassembled WGS sequence"/>
</dbReference>
<feature type="region of interest" description="Disordered" evidence="1">
    <location>
        <begin position="36"/>
        <end position="61"/>
    </location>
</feature>
<sequence>MTQSGNRIPTDSVVPPACDEEVDGLELARLARSLWPRNTGRKKAANSASATTKARPSSAVISSNAAVAISSNEFQSPQKNPPIARPSYLDLRLAPSYVPADSADLCGSSATQVDSPIELDWDHEPGTTCPKIDQAISAHTTQTTNGTTAYDSGFEQMDFDALESHHEPNLFPVRPRRRAPSARPVAVLPLVSSPTHTQKAYKNSILPDTYDKQATQPSPNKHLTSRWTDSETLVSKTSRMDPIANSTTIPHANLLISPSTYLPDTLLNGNPQAPACHELVDSGFVGFGGGYAEHESEPNVCRPGEFLWEHEVFDSPHSPKLTSTPFS</sequence>
<feature type="compositionally biased region" description="Low complexity" evidence="1">
    <location>
        <begin position="45"/>
        <end position="61"/>
    </location>
</feature>
<accession>A0A8E0S0S9</accession>
<dbReference type="AlphaFoldDB" id="A0A8E0S0S9"/>
<keyword evidence="3" id="KW-1185">Reference proteome</keyword>
<gene>
    <name evidence="2" type="ORF">FBUS_10442</name>
</gene>
<proteinExistence type="predicted"/>
<reference evidence="2" key="1">
    <citation type="submission" date="2019-05" db="EMBL/GenBank/DDBJ databases">
        <title>Annotation for the trematode Fasciolopsis buski.</title>
        <authorList>
            <person name="Choi Y.-J."/>
        </authorList>
    </citation>
    <scope>NUCLEOTIDE SEQUENCE</scope>
    <source>
        <strain evidence="2">HT</strain>
        <tissue evidence="2">Whole worm</tissue>
    </source>
</reference>
<dbReference type="OrthoDB" id="6276798at2759"/>
<name>A0A8E0S0S9_9TREM</name>
<protein>
    <submittedName>
        <fullName evidence="2">Uncharacterized protein</fullName>
    </submittedName>
</protein>
<dbReference type="EMBL" id="LUCM01005229">
    <property type="protein sequence ID" value="KAA0193140.1"/>
    <property type="molecule type" value="Genomic_DNA"/>
</dbReference>
<evidence type="ECO:0000256" key="1">
    <source>
        <dbReference type="SAM" id="MobiDB-lite"/>
    </source>
</evidence>
<comment type="caution">
    <text evidence="2">The sequence shown here is derived from an EMBL/GenBank/DDBJ whole genome shotgun (WGS) entry which is preliminary data.</text>
</comment>
<organism evidence="2 3">
    <name type="scientific">Fasciolopsis buskii</name>
    <dbReference type="NCBI Taxonomy" id="27845"/>
    <lineage>
        <taxon>Eukaryota</taxon>
        <taxon>Metazoa</taxon>
        <taxon>Spiralia</taxon>
        <taxon>Lophotrochozoa</taxon>
        <taxon>Platyhelminthes</taxon>
        <taxon>Trematoda</taxon>
        <taxon>Digenea</taxon>
        <taxon>Plagiorchiida</taxon>
        <taxon>Echinostomata</taxon>
        <taxon>Echinostomatoidea</taxon>
        <taxon>Fasciolidae</taxon>
        <taxon>Fasciolopsis</taxon>
    </lineage>
</organism>